<name>A0A5C6F5P2_9BACT</name>
<dbReference type="Proteomes" id="UP000318288">
    <property type="component" value="Unassembled WGS sequence"/>
</dbReference>
<dbReference type="Pfam" id="PF13640">
    <property type="entry name" value="2OG-FeII_Oxy_3"/>
    <property type="match status" value="1"/>
</dbReference>
<keyword evidence="1" id="KW-0560">Oxidoreductase</keyword>
<dbReference type="AlphaFoldDB" id="A0A5C6F5P2"/>
<dbReference type="EMBL" id="SJPW01000004">
    <property type="protein sequence ID" value="TWU54791.1"/>
    <property type="molecule type" value="Genomic_DNA"/>
</dbReference>
<sequence>MSIMINDLPRTDDESAFVACVENSVSRENLEDLVAGNVIAIRQQGYCLPKRCESIAASLLKHEMMDGYVVDPRIRRWGGRSGTFYDTYVDPSLLEEYFVNAQVVMQGLREACGFDSPIDRLHAELDEASPAGATVARFGKRKMVAGTAREFRVGVGADPHVDSLGFDSCRFPDAPKLDCQLSANIYLQPAEDGGELEIWPQRITCTDTLESLRDPSSDYGLDRKKLGAPAVRIKPEPGELVLFDTNHPHAVCASKRGVRVTLSLFIGLVDWDSPLQLFN</sequence>
<dbReference type="PROSITE" id="PS51471">
    <property type="entry name" value="FE2OG_OXY"/>
    <property type="match status" value="1"/>
</dbReference>
<keyword evidence="1" id="KW-0479">Metal-binding</keyword>
<evidence type="ECO:0000313" key="4">
    <source>
        <dbReference type="Proteomes" id="UP000318288"/>
    </source>
</evidence>
<organism evidence="3 4">
    <name type="scientific">Rubripirellula tenax</name>
    <dbReference type="NCBI Taxonomy" id="2528015"/>
    <lineage>
        <taxon>Bacteria</taxon>
        <taxon>Pseudomonadati</taxon>
        <taxon>Planctomycetota</taxon>
        <taxon>Planctomycetia</taxon>
        <taxon>Pirellulales</taxon>
        <taxon>Pirellulaceae</taxon>
        <taxon>Rubripirellula</taxon>
    </lineage>
</organism>
<protein>
    <recommendedName>
        <fullName evidence="2">Fe2OG dioxygenase domain-containing protein</fullName>
    </recommendedName>
</protein>
<evidence type="ECO:0000256" key="1">
    <source>
        <dbReference type="RuleBase" id="RU003682"/>
    </source>
</evidence>
<dbReference type="InterPro" id="IPR044862">
    <property type="entry name" value="Pro_4_hyd_alph_FE2OG_OXY"/>
</dbReference>
<proteinExistence type="inferred from homology"/>
<dbReference type="RefSeq" id="WP_146458945.1">
    <property type="nucleotide sequence ID" value="NZ_SJPW01000004.1"/>
</dbReference>
<evidence type="ECO:0000313" key="3">
    <source>
        <dbReference type="EMBL" id="TWU54791.1"/>
    </source>
</evidence>
<feature type="domain" description="Fe2OG dioxygenase" evidence="2">
    <location>
        <begin position="129"/>
        <end position="268"/>
    </location>
</feature>
<dbReference type="GO" id="GO:0016491">
    <property type="term" value="F:oxidoreductase activity"/>
    <property type="evidence" value="ECO:0007669"/>
    <property type="project" value="UniProtKB-KW"/>
</dbReference>
<dbReference type="GO" id="GO:0046872">
    <property type="term" value="F:metal ion binding"/>
    <property type="evidence" value="ECO:0007669"/>
    <property type="project" value="UniProtKB-KW"/>
</dbReference>
<keyword evidence="4" id="KW-1185">Reference proteome</keyword>
<comment type="caution">
    <text evidence="3">The sequence shown here is derived from an EMBL/GenBank/DDBJ whole genome shotgun (WGS) entry which is preliminary data.</text>
</comment>
<gene>
    <name evidence="3" type="ORF">Poly51_35100</name>
</gene>
<dbReference type="OrthoDB" id="6532393at2"/>
<dbReference type="Gene3D" id="2.60.120.620">
    <property type="entry name" value="q2cbj1_9rhob like domain"/>
    <property type="match status" value="1"/>
</dbReference>
<reference evidence="3 4" key="1">
    <citation type="submission" date="2019-02" db="EMBL/GenBank/DDBJ databases">
        <title>Deep-cultivation of Planctomycetes and their phenomic and genomic characterization uncovers novel biology.</title>
        <authorList>
            <person name="Wiegand S."/>
            <person name="Jogler M."/>
            <person name="Boedeker C."/>
            <person name="Pinto D."/>
            <person name="Vollmers J."/>
            <person name="Rivas-Marin E."/>
            <person name="Kohn T."/>
            <person name="Peeters S.H."/>
            <person name="Heuer A."/>
            <person name="Rast P."/>
            <person name="Oberbeckmann S."/>
            <person name="Bunk B."/>
            <person name="Jeske O."/>
            <person name="Meyerdierks A."/>
            <person name="Storesund J.E."/>
            <person name="Kallscheuer N."/>
            <person name="Luecker S."/>
            <person name="Lage O.M."/>
            <person name="Pohl T."/>
            <person name="Merkel B.J."/>
            <person name="Hornburger P."/>
            <person name="Mueller R.-W."/>
            <person name="Bruemmer F."/>
            <person name="Labrenz M."/>
            <person name="Spormann A.M."/>
            <person name="Op Den Camp H."/>
            <person name="Overmann J."/>
            <person name="Amann R."/>
            <person name="Jetten M.S.M."/>
            <person name="Mascher T."/>
            <person name="Medema M.H."/>
            <person name="Devos D.P."/>
            <person name="Kaster A.-K."/>
            <person name="Ovreas L."/>
            <person name="Rohde M."/>
            <person name="Galperin M.Y."/>
            <person name="Jogler C."/>
        </authorList>
    </citation>
    <scope>NUCLEOTIDE SEQUENCE [LARGE SCALE GENOMIC DNA]</scope>
    <source>
        <strain evidence="3 4">Poly51</strain>
    </source>
</reference>
<evidence type="ECO:0000259" key="2">
    <source>
        <dbReference type="PROSITE" id="PS51471"/>
    </source>
</evidence>
<dbReference type="InterPro" id="IPR005123">
    <property type="entry name" value="Oxoglu/Fe-dep_dioxygenase_dom"/>
</dbReference>
<keyword evidence="1" id="KW-0408">Iron</keyword>
<accession>A0A5C6F5P2</accession>
<comment type="similarity">
    <text evidence="1">Belongs to the iron/ascorbate-dependent oxidoreductase family.</text>
</comment>